<dbReference type="InterPro" id="IPR036412">
    <property type="entry name" value="HAD-like_sf"/>
</dbReference>
<reference evidence="1 2" key="1">
    <citation type="submission" date="2015-10" db="EMBL/GenBank/DDBJ databases">
        <title>Draft genome sequence of Streptomyces griseoruber DSM 40281, type strain for the species Streptomyces griseoruber.</title>
        <authorList>
            <person name="Ruckert C."/>
            <person name="Winkler A."/>
            <person name="Kalinowski J."/>
            <person name="Kampfer P."/>
            <person name="Glaeser S."/>
        </authorList>
    </citation>
    <scope>NUCLEOTIDE SEQUENCE [LARGE SCALE GENOMIC DNA]</scope>
    <source>
        <strain evidence="1 2">DSM 40281</strain>
    </source>
</reference>
<keyword evidence="2" id="KW-1185">Reference proteome</keyword>
<dbReference type="Gene3D" id="3.40.50.1000">
    <property type="entry name" value="HAD superfamily/HAD-like"/>
    <property type="match status" value="1"/>
</dbReference>
<dbReference type="PANTHER" id="PTHR43434">
    <property type="entry name" value="PHOSPHOGLYCOLATE PHOSPHATASE"/>
    <property type="match status" value="1"/>
</dbReference>
<dbReference type="InterPro" id="IPR023214">
    <property type="entry name" value="HAD_sf"/>
</dbReference>
<dbReference type="GO" id="GO:0005829">
    <property type="term" value="C:cytosol"/>
    <property type="evidence" value="ECO:0007669"/>
    <property type="project" value="TreeGrafter"/>
</dbReference>
<gene>
    <name evidence="1" type="ORF">AQJ64_16770</name>
</gene>
<dbReference type="Pfam" id="PF13419">
    <property type="entry name" value="HAD_2"/>
    <property type="match status" value="1"/>
</dbReference>
<dbReference type="InterPro" id="IPR041492">
    <property type="entry name" value="HAD_2"/>
</dbReference>
<evidence type="ECO:0000313" key="2">
    <source>
        <dbReference type="Proteomes" id="UP000052982"/>
    </source>
</evidence>
<organism evidence="1 2">
    <name type="scientific">Streptomyces griseoruber</name>
    <dbReference type="NCBI Taxonomy" id="1943"/>
    <lineage>
        <taxon>Bacteria</taxon>
        <taxon>Bacillati</taxon>
        <taxon>Actinomycetota</taxon>
        <taxon>Actinomycetes</taxon>
        <taxon>Kitasatosporales</taxon>
        <taxon>Streptomycetaceae</taxon>
        <taxon>Streptomyces</taxon>
    </lineage>
</organism>
<protein>
    <recommendedName>
        <fullName evidence="3">Hydrolase</fullName>
    </recommendedName>
</protein>
<sequence length="192" mass="21157">MPVPDGDTLRSFVGPPMYRSFREVVGLDELTAKRALRLYRAAYAETGDLDSRMYDGVPGLLEELAAAGIPMAVATSKVEDQAVRITEHYGLATHLVTVCGTSDRAGRTTKRDVIRECLRRRRTGHCDRRLPPPCPGTTAAVLGDIATTPCGTSRFLTCRALSYRPLAVSPLPGAFITKETVRHGRHRREDHR</sequence>
<dbReference type="STRING" id="1943.AQJ64_16770"/>
<dbReference type="InterPro" id="IPR023198">
    <property type="entry name" value="PGP-like_dom2"/>
</dbReference>
<dbReference type="Gene3D" id="1.10.150.240">
    <property type="entry name" value="Putative phosphatase, domain 2"/>
    <property type="match status" value="1"/>
</dbReference>
<evidence type="ECO:0008006" key="3">
    <source>
        <dbReference type="Google" id="ProtNLM"/>
    </source>
</evidence>
<dbReference type="Proteomes" id="UP000052982">
    <property type="component" value="Unassembled WGS sequence"/>
</dbReference>
<dbReference type="SUPFAM" id="SSF56784">
    <property type="entry name" value="HAD-like"/>
    <property type="match status" value="1"/>
</dbReference>
<evidence type="ECO:0000313" key="1">
    <source>
        <dbReference type="EMBL" id="KUN83769.1"/>
    </source>
</evidence>
<comment type="caution">
    <text evidence="1">The sequence shown here is derived from an EMBL/GenBank/DDBJ whole genome shotgun (WGS) entry which is preliminary data.</text>
</comment>
<dbReference type="AlphaFoldDB" id="A0A101T0Y4"/>
<accession>A0A101T0Y4</accession>
<dbReference type="GO" id="GO:0004713">
    <property type="term" value="F:protein tyrosine kinase activity"/>
    <property type="evidence" value="ECO:0007669"/>
    <property type="project" value="TreeGrafter"/>
</dbReference>
<proteinExistence type="predicted"/>
<dbReference type="PANTHER" id="PTHR43434:SF20">
    <property type="entry name" value="5'-NUCLEOTIDASE"/>
    <property type="match status" value="1"/>
</dbReference>
<dbReference type="EMBL" id="LMWW01000020">
    <property type="protein sequence ID" value="KUN83769.1"/>
    <property type="molecule type" value="Genomic_DNA"/>
</dbReference>
<name>A0A101T0Y4_9ACTN</name>
<dbReference type="InterPro" id="IPR050155">
    <property type="entry name" value="HAD-like_hydrolase_sf"/>
</dbReference>
<dbReference type="RefSeq" id="WP_244902660.1">
    <property type="nucleotide sequence ID" value="NZ_KQ948767.1"/>
</dbReference>